<dbReference type="InterPro" id="IPR036179">
    <property type="entry name" value="Ig-like_dom_sf"/>
</dbReference>
<dbReference type="SUPFAM" id="SSF48726">
    <property type="entry name" value="Immunoglobulin"/>
    <property type="match status" value="2"/>
</dbReference>
<dbReference type="GO" id="GO:0009897">
    <property type="term" value="C:external side of plasma membrane"/>
    <property type="evidence" value="ECO:0007669"/>
    <property type="project" value="TreeGrafter"/>
</dbReference>
<reference evidence="5 6" key="1">
    <citation type="submission" date="2019-09" db="EMBL/GenBank/DDBJ databases">
        <title>Bird 10,000 Genomes (B10K) Project - Family phase.</title>
        <authorList>
            <person name="Zhang G."/>
        </authorList>
    </citation>
    <scope>NUCLEOTIDE SEQUENCE [LARGE SCALE GENOMIC DNA]</scope>
    <source>
        <strain evidence="5">B10K-DU-002-13</strain>
        <tissue evidence="5">Muscle</tissue>
    </source>
</reference>
<dbReference type="SMART" id="SM00409">
    <property type="entry name" value="IG"/>
    <property type="match status" value="3"/>
</dbReference>
<dbReference type="PANTHER" id="PTHR11481">
    <property type="entry name" value="IMMUNOGLOBULIN FC RECEPTOR"/>
    <property type="match status" value="1"/>
</dbReference>
<feature type="domain" description="Ig-like" evidence="4">
    <location>
        <begin position="211"/>
        <end position="307"/>
    </location>
</feature>
<keyword evidence="1" id="KW-0732">Signal</keyword>
<accession>A0A7L1KVN7</accession>
<organism evidence="5 6">
    <name type="scientific">Himantopus himantopus</name>
    <name type="common">Black-winged stilt</name>
    <name type="synonym">Charadrius himantopus</name>
    <dbReference type="NCBI Taxonomy" id="225398"/>
    <lineage>
        <taxon>Eukaryota</taxon>
        <taxon>Metazoa</taxon>
        <taxon>Chordata</taxon>
        <taxon>Craniata</taxon>
        <taxon>Vertebrata</taxon>
        <taxon>Euteleostomi</taxon>
        <taxon>Archelosauria</taxon>
        <taxon>Archosauria</taxon>
        <taxon>Dinosauria</taxon>
        <taxon>Saurischia</taxon>
        <taxon>Theropoda</taxon>
        <taxon>Coelurosauria</taxon>
        <taxon>Aves</taxon>
        <taxon>Neognathae</taxon>
        <taxon>Neoaves</taxon>
        <taxon>Charadriiformes</taxon>
        <taxon>Recurvirostridae</taxon>
        <taxon>Himantopus</taxon>
    </lineage>
</organism>
<dbReference type="InterPro" id="IPR007110">
    <property type="entry name" value="Ig-like_dom"/>
</dbReference>
<sequence length="344" mass="38184">PSDLPPPPPNITVTPEKKEYLIGDTVSIRCVAPWSKEKIQGFQFSGTSGWAADVRTTRRTSVYSFNVTGPRDGGWHACTYTVLNRFRRPVRSQESKSIVLSVKDHPPQPTLALKPSTGVTVVGQTLVFSCTAPPGEAERRFHFYQEKVEVTGDLAATSEVTEARLKVTMESARNHTGNFTCGYEEKTEGRWISSYLSPTVEVLVKEVASPPRLEVHPPTGVVSEEAPLNLTCVATREDFQLRFRFYRNGTEIPEGDGGAEMKIFGNYAQLFFQRSPRRWSGQFRCLVEEEVDGTWVPSPQSQTVEVTVKVRSRLIPLVGGCIAGGVAVLLGLLLAVCLWRRRRG</sequence>
<protein>
    <submittedName>
        <fullName evidence="5">FCRL5 protein</fullName>
    </submittedName>
</protein>
<dbReference type="GO" id="GO:0004888">
    <property type="term" value="F:transmembrane signaling receptor activity"/>
    <property type="evidence" value="ECO:0007669"/>
    <property type="project" value="TreeGrafter"/>
</dbReference>
<evidence type="ECO:0000259" key="4">
    <source>
        <dbReference type="PROSITE" id="PS50835"/>
    </source>
</evidence>
<keyword evidence="2" id="KW-1015">Disulfide bond</keyword>
<feature type="transmembrane region" description="Helical" evidence="3">
    <location>
        <begin position="314"/>
        <end position="339"/>
    </location>
</feature>
<evidence type="ECO:0000256" key="3">
    <source>
        <dbReference type="SAM" id="Phobius"/>
    </source>
</evidence>
<comment type="caution">
    <text evidence="5">The sequence shown here is derived from an EMBL/GenBank/DDBJ whole genome shotgun (WGS) entry which is preliminary data.</text>
</comment>
<evidence type="ECO:0000313" key="5">
    <source>
        <dbReference type="EMBL" id="NXN66953.1"/>
    </source>
</evidence>
<keyword evidence="3" id="KW-0472">Membrane</keyword>
<proteinExistence type="predicted"/>
<evidence type="ECO:0000256" key="2">
    <source>
        <dbReference type="ARBA" id="ARBA00023157"/>
    </source>
</evidence>
<feature type="non-terminal residue" evidence="5">
    <location>
        <position position="344"/>
    </location>
</feature>
<dbReference type="PROSITE" id="PS50835">
    <property type="entry name" value="IG_LIKE"/>
    <property type="match status" value="2"/>
</dbReference>
<evidence type="ECO:0000313" key="6">
    <source>
        <dbReference type="Proteomes" id="UP000571567"/>
    </source>
</evidence>
<keyword evidence="3" id="KW-0812">Transmembrane</keyword>
<dbReference type="InterPro" id="IPR003599">
    <property type="entry name" value="Ig_sub"/>
</dbReference>
<dbReference type="InterPro" id="IPR050488">
    <property type="entry name" value="Ig_Fc_receptor"/>
</dbReference>
<dbReference type="PANTHER" id="PTHR11481:SF60">
    <property type="entry name" value="IG-LIKE DOMAIN-CONTAINING PROTEIN"/>
    <property type="match status" value="1"/>
</dbReference>
<gene>
    <name evidence="5" type="primary">Fcrl5</name>
    <name evidence="5" type="ORF">HIMHIM_R15996</name>
</gene>
<dbReference type="InterPro" id="IPR013783">
    <property type="entry name" value="Ig-like_fold"/>
</dbReference>
<dbReference type="Gene3D" id="2.60.40.10">
    <property type="entry name" value="Immunoglobulins"/>
    <property type="match status" value="3"/>
</dbReference>
<dbReference type="Proteomes" id="UP000571567">
    <property type="component" value="Unassembled WGS sequence"/>
</dbReference>
<keyword evidence="6" id="KW-1185">Reference proteome</keyword>
<dbReference type="OrthoDB" id="6151406at2759"/>
<dbReference type="GO" id="GO:0007166">
    <property type="term" value="P:cell surface receptor signaling pathway"/>
    <property type="evidence" value="ECO:0007669"/>
    <property type="project" value="TreeGrafter"/>
</dbReference>
<keyword evidence="3" id="KW-1133">Transmembrane helix</keyword>
<dbReference type="GO" id="GO:0006955">
    <property type="term" value="P:immune response"/>
    <property type="evidence" value="ECO:0007669"/>
    <property type="project" value="TreeGrafter"/>
</dbReference>
<feature type="domain" description="Ig-like" evidence="4">
    <location>
        <begin position="109"/>
        <end position="197"/>
    </location>
</feature>
<evidence type="ECO:0000256" key="1">
    <source>
        <dbReference type="ARBA" id="ARBA00022729"/>
    </source>
</evidence>
<name>A0A7L1KVN7_HIMHI</name>
<feature type="non-terminal residue" evidence="5">
    <location>
        <position position="1"/>
    </location>
</feature>
<dbReference type="EMBL" id="VXBK01003890">
    <property type="protein sequence ID" value="NXN66953.1"/>
    <property type="molecule type" value="Genomic_DNA"/>
</dbReference>
<dbReference type="AlphaFoldDB" id="A0A7L1KVN7"/>